<evidence type="ECO:0000313" key="9">
    <source>
        <dbReference type="Proteomes" id="UP001157069"/>
    </source>
</evidence>
<evidence type="ECO:0000256" key="6">
    <source>
        <dbReference type="ARBA" id="ARBA00023251"/>
    </source>
</evidence>
<organism evidence="8 9">
    <name type="scientific">Homoserinibacter gongjuensis</name>
    <dbReference type="NCBI Taxonomy" id="1162968"/>
    <lineage>
        <taxon>Bacteria</taxon>
        <taxon>Bacillati</taxon>
        <taxon>Actinomycetota</taxon>
        <taxon>Actinomycetes</taxon>
        <taxon>Micrococcales</taxon>
        <taxon>Microbacteriaceae</taxon>
        <taxon>Homoserinibacter</taxon>
    </lineage>
</organism>
<sequence length="243" mass="26909">MTPLAGPPRAPVTVPDAVRARIRNPQPIWRNEEGGLTFRDRERGLIAKWNPSGTAISLAAERDRLAWARPRHPVPEVLDYAADKAGELLVTRALPGESAVAERWRAEPRTAARAIGEGLRALHEHLPRETCPFSWAAEERLARRTPDARAELGAPPPVEQLVVCHGDACAPNTLLADDGRWTAHVDLGTLGLADRWADLAVASMSLDWNFGEGWQPEFFAAYGVRPDADRIRFYRALWNAPEL</sequence>
<dbReference type="InterPro" id="IPR011009">
    <property type="entry name" value="Kinase-like_dom_sf"/>
</dbReference>
<reference evidence="9" key="1">
    <citation type="journal article" date="2019" name="Int. J. Syst. Evol. Microbiol.">
        <title>The Global Catalogue of Microorganisms (GCM) 10K type strain sequencing project: providing services to taxonomists for standard genome sequencing and annotation.</title>
        <authorList>
            <consortium name="The Broad Institute Genomics Platform"/>
            <consortium name="The Broad Institute Genome Sequencing Center for Infectious Disease"/>
            <person name="Wu L."/>
            <person name="Ma J."/>
        </authorList>
    </citation>
    <scope>NUCLEOTIDE SEQUENCE [LARGE SCALE GENOMIC DNA]</scope>
    <source>
        <strain evidence="9">NBRC 108755</strain>
    </source>
</reference>
<dbReference type="InterPro" id="IPR024165">
    <property type="entry name" value="Kan/Strep_kinase"/>
</dbReference>
<comment type="similarity">
    <text evidence="1">Belongs to the aminoglycoside phosphotransferase family.</text>
</comment>
<feature type="domain" description="Aminoglycoside phosphotransferase" evidence="7">
    <location>
        <begin position="42"/>
        <end position="234"/>
    </location>
</feature>
<dbReference type="EMBL" id="BSVA01000001">
    <property type="protein sequence ID" value="GMA92994.1"/>
    <property type="molecule type" value="Genomic_DNA"/>
</dbReference>
<dbReference type="SUPFAM" id="SSF56112">
    <property type="entry name" value="Protein kinase-like (PK-like)"/>
    <property type="match status" value="1"/>
</dbReference>
<evidence type="ECO:0000259" key="7">
    <source>
        <dbReference type="Pfam" id="PF01636"/>
    </source>
</evidence>
<protein>
    <submittedName>
        <fullName evidence="8">Aminoglycoside phosphotransferase APH(3')</fullName>
    </submittedName>
</protein>
<dbReference type="Pfam" id="PF01636">
    <property type="entry name" value="APH"/>
    <property type="match status" value="1"/>
</dbReference>
<evidence type="ECO:0000256" key="1">
    <source>
        <dbReference type="ARBA" id="ARBA00006219"/>
    </source>
</evidence>
<dbReference type="Gene3D" id="3.30.200.20">
    <property type="entry name" value="Phosphorylase Kinase, domain 1"/>
    <property type="match status" value="1"/>
</dbReference>
<dbReference type="PANTHER" id="PTHR21310:SF41">
    <property type="entry name" value="3'-PHOSPHOTRANSFERASE, PUTATIVE-RELATED"/>
    <property type="match status" value="1"/>
</dbReference>
<dbReference type="Proteomes" id="UP001157069">
    <property type="component" value="Unassembled WGS sequence"/>
</dbReference>
<evidence type="ECO:0000256" key="5">
    <source>
        <dbReference type="ARBA" id="ARBA00022840"/>
    </source>
</evidence>
<gene>
    <name evidence="8" type="ORF">GCM10025869_35230</name>
</gene>
<dbReference type="PANTHER" id="PTHR21310">
    <property type="entry name" value="AMINOGLYCOSIDE PHOSPHOTRANSFERASE-RELATED-RELATED"/>
    <property type="match status" value="1"/>
</dbReference>
<proteinExistence type="inferred from homology"/>
<evidence type="ECO:0000256" key="3">
    <source>
        <dbReference type="ARBA" id="ARBA00022741"/>
    </source>
</evidence>
<keyword evidence="4" id="KW-0418">Kinase</keyword>
<comment type="caution">
    <text evidence="8">The sequence shown here is derived from an EMBL/GenBank/DDBJ whole genome shotgun (WGS) entry which is preliminary data.</text>
</comment>
<dbReference type="PIRSF" id="PIRSF000706">
    <property type="entry name" value="Kanamycin_kin"/>
    <property type="match status" value="1"/>
</dbReference>
<evidence type="ECO:0000256" key="4">
    <source>
        <dbReference type="ARBA" id="ARBA00022777"/>
    </source>
</evidence>
<dbReference type="InterPro" id="IPR002575">
    <property type="entry name" value="Aminoglycoside_PTrfase"/>
</dbReference>
<evidence type="ECO:0000256" key="2">
    <source>
        <dbReference type="ARBA" id="ARBA00022679"/>
    </source>
</evidence>
<dbReference type="InterPro" id="IPR051678">
    <property type="entry name" value="AGP_Transferase"/>
</dbReference>
<dbReference type="Gene3D" id="3.90.1200.10">
    <property type="match status" value="1"/>
</dbReference>
<evidence type="ECO:0000313" key="8">
    <source>
        <dbReference type="EMBL" id="GMA92994.1"/>
    </source>
</evidence>
<keyword evidence="9" id="KW-1185">Reference proteome</keyword>
<name>A0ABQ6K0Q2_9MICO</name>
<keyword evidence="6" id="KW-0046">Antibiotic resistance</keyword>
<keyword evidence="2" id="KW-0808">Transferase</keyword>
<keyword evidence="5" id="KW-0067">ATP-binding</keyword>
<dbReference type="CDD" id="cd05150">
    <property type="entry name" value="APH"/>
    <property type="match status" value="1"/>
</dbReference>
<accession>A0ABQ6K0Q2</accession>
<keyword evidence="3" id="KW-0547">Nucleotide-binding</keyword>
<dbReference type="RefSeq" id="WP_284301736.1">
    <property type="nucleotide sequence ID" value="NZ_BSVA01000001.1"/>
</dbReference>